<feature type="region of interest" description="Disordered" evidence="1">
    <location>
        <begin position="55"/>
        <end position="92"/>
    </location>
</feature>
<reference evidence="3" key="2">
    <citation type="submission" date="2018-05" db="EMBL/GenBank/DDBJ databases">
        <title>OmerRS3 (Oryza meridionalis Reference Sequence Version 3).</title>
        <authorList>
            <person name="Zhang J."/>
            <person name="Kudrna D."/>
            <person name="Lee S."/>
            <person name="Talag J."/>
            <person name="Welchert J."/>
            <person name="Wing R.A."/>
        </authorList>
    </citation>
    <scope>NUCLEOTIDE SEQUENCE [LARGE SCALE GENOMIC DNA]</scope>
    <source>
        <strain evidence="3">OR44</strain>
    </source>
</reference>
<dbReference type="InterPro" id="IPR006553">
    <property type="entry name" value="Leu-rich_rpt_Cys-con_subtyp"/>
</dbReference>
<dbReference type="PANTHER" id="PTHR13318:SF247">
    <property type="entry name" value="GH16156P"/>
    <property type="match status" value="1"/>
</dbReference>
<sequence length="249" mass="27113">MGLGARRREARRAGCERENSYMVRCVADRFPGLIDVFLDHGLYIAAGASAAAAERSRAQDWDNESPKSDEQHMQCSTPSEDTQEENGSDGVNPTSFTDAGLLHLIEGYLSFNGCKGLEKLTLNWFLHISEKGLGGNCKSLPESAIVSAFGGYVQNHGLITLAEGCNLSELKLCGVQELTDEGLVEFVKIHSKLLVSLDISFCNGCITDRSLYAIGTYCHNLEVLSVESKHVNENKGIISVAKDANIWNP</sequence>
<protein>
    <recommendedName>
        <fullName evidence="2">F-box/LRR-repeat protein 15-like leucin rich repeat domain-containing protein</fullName>
    </recommendedName>
</protein>
<dbReference type="Gene3D" id="3.80.10.10">
    <property type="entry name" value="Ribonuclease Inhibitor"/>
    <property type="match status" value="1"/>
</dbReference>
<feature type="compositionally biased region" description="Basic and acidic residues" evidence="1">
    <location>
        <begin position="55"/>
        <end position="72"/>
    </location>
</feature>
<organism evidence="3">
    <name type="scientific">Oryza meridionalis</name>
    <dbReference type="NCBI Taxonomy" id="40149"/>
    <lineage>
        <taxon>Eukaryota</taxon>
        <taxon>Viridiplantae</taxon>
        <taxon>Streptophyta</taxon>
        <taxon>Embryophyta</taxon>
        <taxon>Tracheophyta</taxon>
        <taxon>Spermatophyta</taxon>
        <taxon>Magnoliopsida</taxon>
        <taxon>Liliopsida</taxon>
        <taxon>Poales</taxon>
        <taxon>Poaceae</taxon>
        <taxon>BOP clade</taxon>
        <taxon>Oryzoideae</taxon>
        <taxon>Oryzeae</taxon>
        <taxon>Oryzinae</taxon>
        <taxon>Oryza</taxon>
    </lineage>
</organism>
<evidence type="ECO:0000313" key="4">
    <source>
        <dbReference type="Proteomes" id="UP000008021"/>
    </source>
</evidence>
<dbReference type="AlphaFoldDB" id="A0A0E0ELE3"/>
<evidence type="ECO:0000259" key="2">
    <source>
        <dbReference type="Pfam" id="PF25372"/>
    </source>
</evidence>
<dbReference type="InterPro" id="IPR032675">
    <property type="entry name" value="LRR_dom_sf"/>
</dbReference>
<dbReference type="GO" id="GO:0031146">
    <property type="term" value="P:SCF-dependent proteasomal ubiquitin-dependent protein catabolic process"/>
    <property type="evidence" value="ECO:0007669"/>
    <property type="project" value="TreeGrafter"/>
</dbReference>
<dbReference type="EnsemblPlants" id="OMERI08G11920.1">
    <property type="protein sequence ID" value="OMERI08G11920.1"/>
    <property type="gene ID" value="OMERI08G11920"/>
</dbReference>
<evidence type="ECO:0000313" key="3">
    <source>
        <dbReference type="EnsemblPlants" id="OMERI08G11920.2"/>
    </source>
</evidence>
<dbReference type="HOGENOM" id="CLU_1117198_0_0_1"/>
<reference evidence="3" key="1">
    <citation type="submission" date="2015-04" db="UniProtKB">
        <authorList>
            <consortium name="EnsemblPlants"/>
        </authorList>
    </citation>
    <scope>IDENTIFICATION</scope>
</reference>
<dbReference type="SUPFAM" id="SSF52047">
    <property type="entry name" value="RNI-like"/>
    <property type="match status" value="1"/>
</dbReference>
<proteinExistence type="predicted"/>
<dbReference type="SMART" id="SM00367">
    <property type="entry name" value="LRR_CC"/>
    <property type="match status" value="2"/>
</dbReference>
<dbReference type="Proteomes" id="UP000008021">
    <property type="component" value="Chromosome 8"/>
</dbReference>
<dbReference type="eggNOG" id="KOG1947">
    <property type="taxonomic scope" value="Eukaryota"/>
</dbReference>
<dbReference type="EnsemblPlants" id="OMERI08G11920.2">
    <property type="protein sequence ID" value="OMERI08G11920.2"/>
    <property type="gene ID" value="OMERI08G11920"/>
</dbReference>
<dbReference type="STRING" id="40149.A0A0E0ELE3"/>
<dbReference type="GO" id="GO:0019005">
    <property type="term" value="C:SCF ubiquitin ligase complex"/>
    <property type="evidence" value="ECO:0007669"/>
    <property type="project" value="TreeGrafter"/>
</dbReference>
<dbReference type="Gramene" id="OMERI08G11920.2">
    <property type="protein sequence ID" value="OMERI08G11920.2"/>
    <property type="gene ID" value="OMERI08G11920"/>
</dbReference>
<dbReference type="PANTHER" id="PTHR13318">
    <property type="entry name" value="PARTNER OF PAIRED, ISOFORM B-RELATED"/>
    <property type="match status" value="1"/>
</dbReference>
<dbReference type="InterPro" id="IPR057207">
    <property type="entry name" value="FBXL15_LRR"/>
</dbReference>
<accession>A0A0E0ELE3</accession>
<name>A0A0E0ELE3_9ORYZ</name>
<dbReference type="Pfam" id="PF25372">
    <property type="entry name" value="DUF7885"/>
    <property type="match status" value="1"/>
</dbReference>
<feature type="domain" description="F-box/LRR-repeat protein 15-like leucin rich repeat" evidence="2">
    <location>
        <begin position="106"/>
        <end position="227"/>
    </location>
</feature>
<evidence type="ECO:0000256" key="1">
    <source>
        <dbReference type="SAM" id="MobiDB-lite"/>
    </source>
</evidence>
<keyword evidence="4" id="KW-1185">Reference proteome</keyword>
<dbReference type="Gramene" id="OMERI08G11920.1">
    <property type="protein sequence ID" value="OMERI08G11920.1"/>
    <property type="gene ID" value="OMERI08G11920"/>
</dbReference>